<dbReference type="PANTHER" id="PTHR11360">
    <property type="entry name" value="MONOCARBOXYLATE TRANSPORTER"/>
    <property type="match status" value="1"/>
</dbReference>
<feature type="transmembrane region" description="Helical" evidence="1">
    <location>
        <begin position="12"/>
        <end position="36"/>
    </location>
</feature>
<keyword evidence="1" id="KW-0472">Membrane</keyword>
<evidence type="ECO:0000313" key="3">
    <source>
        <dbReference type="Proteomes" id="UP001054837"/>
    </source>
</evidence>
<dbReference type="GO" id="GO:0008028">
    <property type="term" value="F:monocarboxylic acid transmembrane transporter activity"/>
    <property type="evidence" value="ECO:0007669"/>
    <property type="project" value="TreeGrafter"/>
</dbReference>
<keyword evidence="3" id="KW-1185">Reference proteome</keyword>
<dbReference type="PANTHER" id="PTHR11360:SF303">
    <property type="entry name" value="MAJOR FACILITATOR SUPERFAMILY (MFS) PROFILE DOMAIN-CONTAINING PROTEIN"/>
    <property type="match status" value="1"/>
</dbReference>
<comment type="caution">
    <text evidence="2">The sequence shown here is derived from an EMBL/GenBank/DDBJ whole genome shotgun (WGS) entry which is preliminary data.</text>
</comment>
<feature type="transmembrane region" description="Helical" evidence="1">
    <location>
        <begin position="83"/>
        <end position="105"/>
    </location>
</feature>
<dbReference type="EMBL" id="BPLQ01001890">
    <property type="protein sequence ID" value="GIX86450.1"/>
    <property type="molecule type" value="Genomic_DNA"/>
</dbReference>
<feature type="transmembrane region" description="Helical" evidence="1">
    <location>
        <begin position="453"/>
        <end position="480"/>
    </location>
</feature>
<reference evidence="2 3" key="1">
    <citation type="submission" date="2021-06" db="EMBL/GenBank/DDBJ databases">
        <title>Caerostris darwini draft genome.</title>
        <authorList>
            <person name="Kono N."/>
            <person name="Arakawa K."/>
        </authorList>
    </citation>
    <scope>NUCLEOTIDE SEQUENCE [LARGE SCALE GENOMIC DNA]</scope>
</reference>
<dbReference type="InterPro" id="IPR050327">
    <property type="entry name" value="Proton-linked_MCT"/>
</dbReference>
<gene>
    <name evidence="2" type="primary">AVEN_512_1</name>
    <name evidence="2" type="ORF">CDAR_165401</name>
</gene>
<protein>
    <submittedName>
        <fullName evidence="2">MFS domain-containing protein</fullName>
    </submittedName>
</protein>
<feature type="transmembrane region" description="Helical" evidence="1">
    <location>
        <begin position="575"/>
        <end position="593"/>
    </location>
</feature>
<organism evidence="2 3">
    <name type="scientific">Caerostris darwini</name>
    <dbReference type="NCBI Taxonomy" id="1538125"/>
    <lineage>
        <taxon>Eukaryota</taxon>
        <taxon>Metazoa</taxon>
        <taxon>Ecdysozoa</taxon>
        <taxon>Arthropoda</taxon>
        <taxon>Chelicerata</taxon>
        <taxon>Arachnida</taxon>
        <taxon>Araneae</taxon>
        <taxon>Araneomorphae</taxon>
        <taxon>Entelegynae</taxon>
        <taxon>Araneoidea</taxon>
        <taxon>Araneidae</taxon>
        <taxon>Caerostris</taxon>
    </lineage>
</organism>
<keyword evidence="1" id="KW-0812">Transmembrane</keyword>
<feature type="transmembrane region" description="Helical" evidence="1">
    <location>
        <begin position="111"/>
        <end position="131"/>
    </location>
</feature>
<keyword evidence="1" id="KW-1133">Transmembrane helix</keyword>
<evidence type="ECO:0000256" key="1">
    <source>
        <dbReference type="SAM" id="Phobius"/>
    </source>
</evidence>
<evidence type="ECO:0000313" key="2">
    <source>
        <dbReference type="EMBL" id="GIX86450.1"/>
    </source>
</evidence>
<dbReference type="Pfam" id="PF07690">
    <property type="entry name" value="MFS_1"/>
    <property type="match status" value="2"/>
</dbReference>
<dbReference type="Proteomes" id="UP001054837">
    <property type="component" value="Unassembled WGS sequence"/>
</dbReference>
<accession>A0AAV4NRP9</accession>
<dbReference type="AlphaFoldDB" id="A0AAV4NRP9"/>
<dbReference type="SUPFAM" id="SSF103473">
    <property type="entry name" value="MFS general substrate transporter"/>
    <property type="match status" value="1"/>
</dbReference>
<feature type="transmembrane region" description="Helical" evidence="1">
    <location>
        <begin position="543"/>
        <end position="563"/>
    </location>
</feature>
<dbReference type="InterPro" id="IPR036259">
    <property type="entry name" value="MFS_trans_sf"/>
</dbReference>
<name>A0AAV4NRP9_9ARAC</name>
<proteinExistence type="predicted"/>
<dbReference type="InterPro" id="IPR011701">
    <property type="entry name" value="MFS"/>
</dbReference>
<dbReference type="Gene3D" id="1.20.1250.20">
    <property type="entry name" value="MFS general substrate transporter like domains"/>
    <property type="match status" value="2"/>
</dbReference>
<feature type="transmembrane region" description="Helical" evidence="1">
    <location>
        <begin position="516"/>
        <end position="536"/>
    </location>
</feature>
<feature type="transmembrane region" description="Helical" evidence="1">
    <location>
        <begin position="152"/>
        <end position="173"/>
    </location>
</feature>
<sequence length="650" mass="72695">MRKRQRYGGPDKGWSWVVVLAVCFCSLVTHGVFWAARVWMVNFMDVFNVSPEEASWPIDLWIAVVSLTGPLAGFLGQQFGVRLVVMLGSIIGAIGMCSCFFATSLSAINNLFGIVFGIGCGLVTTLMPVIVSSYFPESKKHCVWNINFRYELSGCFVITGGIILNIAVAGALMRPPSWLKQPVQTESIPLIEENTYVNKSEPLIPLDRKNSISLTFIGPQSSEKIEYEGDLDPASGPQRELQAELVRTLNRRTGHYSSEGNTLAEESYDSMDTSISSFYGRKSSALYRENDLLRAQKEFEDSISDFQSVVVDIEVTSKSDELLNRYDPSEVKTSDLTESCPARHSFSVSSAKRKQVEKFKSPLPSAGPLKKHNFFNSSGDIDAFDLYPVSENSKKEPRKISYSQSLSLSKTDEIPEDSEELVDDVFEDLPTFDEKAKPTGAVRSFVVVVISPMFYLTSFSNIIFFFQFHMFLSIIMLYALDQSIQETDTKHIMLCFVICDLIGRLGLGWITDRQYITRSSFTMIGMAGIGMIFFALPFATDYWSLLVVSGCYGVLLGCTRVMFPILLVDYLGTEIHAVSFGCMCFLTGIVFYIKPLLFEYFRGVLGSHENTFFFLGALSAVSSLSWCLEKCFYSKSSPSIEESKSRNRAE</sequence>